<dbReference type="GO" id="GO:0140359">
    <property type="term" value="F:ABC-type transporter activity"/>
    <property type="evidence" value="ECO:0007669"/>
    <property type="project" value="InterPro"/>
</dbReference>
<dbReference type="InterPro" id="IPR036640">
    <property type="entry name" value="ABC1_TM_sf"/>
</dbReference>
<feature type="transmembrane region" description="Helical" evidence="8">
    <location>
        <begin position="96"/>
        <end position="113"/>
    </location>
</feature>
<dbReference type="InterPro" id="IPR050835">
    <property type="entry name" value="ABC_transporter_sub-D"/>
</dbReference>
<evidence type="ECO:0000256" key="5">
    <source>
        <dbReference type="ARBA" id="ARBA00022840"/>
    </source>
</evidence>
<feature type="transmembrane region" description="Helical" evidence="8">
    <location>
        <begin position="306"/>
        <end position="328"/>
    </location>
</feature>
<dbReference type="InterPro" id="IPR027417">
    <property type="entry name" value="P-loop_NTPase"/>
</dbReference>
<dbReference type="CDD" id="cd03223">
    <property type="entry name" value="ABCD_peroxisomal_ALDP"/>
    <property type="match status" value="1"/>
</dbReference>
<dbReference type="GO" id="GO:0005886">
    <property type="term" value="C:plasma membrane"/>
    <property type="evidence" value="ECO:0007669"/>
    <property type="project" value="UniProtKB-SubCell"/>
</dbReference>
<dbReference type="GO" id="GO:0005524">
    <property type="term" value="F:ATP binding"/>
    <property type="evidence" value="ECO:0007669"/>
    <property type="project" value="UniProtKB-KW"/>
</dbReference>
<evidence type="ECO:0000313" key="11">
    <source>
        <dbReference type="EMBL" id="SFP18073.1"/>
    </source>
</evidence>
<evidence type="ECO:0000256" key="7">
    <source>
        <dbReference type="ARBA" id="ARBA00023136"/>
    </source>
</evidence>
<feature type="domain" description="ABC transmembrane type-1" evidence="10">
    <location>
        <begin position="61"/>
        <end position="363"/>
    </location>
</feature>
<dbReference type="InterPro" id="IPR011527">
    <property type="entry name" value="ABC1_TM_dom"/>
</dbReference>
<name>A0A662ZG33_9GAMM</name>
<dbReference type="EMBL" id="FOXF01000007">
    <property type="protein sequence ID" value="SFP18073.1"/>
    <property type="molecule type" value="Genomic_DNA"/>
</dbReference>
<dbReference type="AlphaFoldDB" id="A0A662ZG33"/>
<feature type="transmembrane region" description="Helical" evidence="8">
    <location>
        <begin position="55"/>
        <end position="76"/>
    </location>
</feature>
<keyword evidence="7 8" id="KW-0472">Membrane</keyword>
<accession>A0A662ZG33</accession>
<evidence type="ECO:0000256" key="4">
    <source>
        <dbReference type="ARBA" id="ARBA00022741"/>
    </source>
</evidence>
<feature type="transmembrane region" description="Helical" evidence="8">
    <location>
        <begin position="171"/>
        <end position="199"/>
    </location>
</feature>
<dbReference type="Gene3D" id="1.20.1560.10">
    <property type="entry name" value="ABC transporter type 1, transmembrane domain"/>
    <property type="match status" value="1"/>
</dbReference>
<dbReference type="PROSITE" id="PS50893">
    <property type="entry name" value="ABC_TRANSPORTER_2"/>
    <property type="match status" value="1"/>
</dbReference>
<dbReference type="InterPro" id="IPR003593">
    <property type="entry name" value="AAA+_ATPase"/>
</dbReference>
<dbReference type="PANTHER" id="PTHR11384">
    <property type="entry name" value="ATP-BINDING CASSETTE, SUB-FAMILY D MEMBER"/>
    <property type="match status" value="1"/>
</dbReference>
<dbReference type="PROSITE" id="PS00211">
    <property type="entry name" value="ABC_TRANSPORTER_1"/>
    <property type="match status" value="1"/>
</dbReference>
<reference evidence="11 12" key="1">
    <citation type="submission" date="2016-10" db="EMBL/GenBank/DDBJ databases">
        <authorList>
            <person name="Varghese N."/>
            <person name="Submissions S."/>
        </authorList>
    </citation>
    <scope>NUCLEOTIDE SEQUENCE [LARGE SCALE GENOMIC DNA]</scope>
    <source>
        <strain evidence="11 12">DSM 1361</strain>
    </source>
</reference>
<dbReference type="PROSITE" id="PS50929">
    <property type="entry name" value="ABC_TM1F"/>
    <property type="match status" value="1"/>
</dbReference>
<evidence type="ECO:0000259" key="9">
    <source>
        <dbReference type="PROSITE" id="PS50893"/>
    </source>
</evidence>
<proteinExistence type="predicted"/>
<comment type="subcellular location">
    <subcellularLocation>
        <location evidence="1">Cell membrane</location>
        <topology evidence="1">Multi-pass membrane protein</topology>
    </subcellularLocation>
</comment>
<feature type="transmembrane region" description="Helical" evidence="8">
    <location>
        <begin position="219"/>
        <end position="239"/>
    </location>
</feature>
<evidence type="ECO:0000256" key="6">
    <source>
        <dbReference type="ARBA" id="ARBA00022989"/>
    </source>
</evidence>
<evidence type="ECO:0000256" key="3">
    <source>
        <dbReference type="ARBA" id="ARBA00022692"/>
    </source>
</evidence>
<evidence type="ECO:0000256" key="2">
    <source>
        <dbReference type="ARBA" id="ARBA00022448"/>
    </source>
</evidence>
<dbReference type="Pfam" id="PF06472">
    <property type="entry name" value="ABC_membrane_2"/>
    <property type="match status" value="1"/>
</dbReference>
<dbReference type="SUPFAM" id="SSF52540">
    <property type="entry name" value="P-loop containing nucleoside triphosphate hydrolases"/>
    <property type="match status" value="1"/>
</dbReference>
<protein>
    <submittedName>
        <fullName evidence="11">Putative ATP-binding cassette transporter</fullName>
    </submittedName>
</protein>
<evidence type="ECO:0000259" key="10">
    <source>
        <dbReference type="PROSITE" id="PS50929"/>
    </source>
</evidence>
<dbReference type="Pfam" id="PF00005">
    <property type="entry name" value="ABC_tran"/>
    <property type="match status" value="1"/>
</dbReference>
<dbReference type="InterPro" id="IPR017871">
    <property type="entry name" value="ABC_transporter-like_CS"/>
</dbReference>
<organism evidence="11 12">
    <name type="scientific">Ruminobacter amylophilus</name>
    <dbReference type="NCBI Taxonomy" id="867"/>
    <lineage>
        <taxon>Bacteria</taxon>
        <taxon>Pseudomonadati</taxon>
        <taxon>Pseudomonadota</taxon>
        <taxon>Gammaproteobacteria</taxon>
        <taxon>Aeromonadales</taxon>
        <taxon>Succinivibrionaceae</taxon>
        <taxon>Ruminobacter</taxon>
    </lineage>
</organism>
<keyword evidence="2" id="KW-0813">Transport</keyword>
<keyword evidence="4" id="KW-0547">Nucleotide-binding</keyword>
<dbReference type="RefSeq" id="WP_093140901.1">
    <property type="nucleotide sequence ID" value="NZ_FOXF01000007.1"/>
</dbReference>
<keyword evidence="12" id="KW-1185">Reference proteome</keyword>
<keyword evidence="5 11" id="KW-0067">ATP-binding</keyword>
<evidence type="ECO:0000256" key="1">
    <source>
        <dbReference type="ARBA" id="ARBA00004651"/>
    </source>
</evidence>
<evidence type="ECO:0000256" key="8">
    <source>
        <dbReference type="SAM" id="Phobius"/>
    </source>
</evidence>
<keyword evidence="6 8" id="KW-1133">Transmembrane helix</keyword>
<evidence type="ECO:0000313" key="12">
    <source>
        <dbReference type="Proteomes" id="UP000243745"/>
    </source>
</evidence>
<dbReference type="PANTHER" id="PTHR11384:SF59">
    <property type="entry name" value="LYSOSOMAL COBALAMIN TRANSPORTER ABCD4"/>
    <property type="match status" value="1"/>
</dbReference>
<dbReference type="SMART" id="SM00382">
    <property type="entry name" value="AAA"/>
    <property type="match status" value="1"/>
</dbReference>
<sequence length="596" mass="68023">MKPAKGERKIPVFSIFGARNHDGNNPDKHESLKLRETVGAFFKIAMPYWRSKESFAGRLQFIGILLFTSGTIFLAKQFNDWYKEFWDNVQNYNMDGFYGGLYLFLFLATLHVCNEVYKSYVISALSIRWRRWLTTHYTERYLNESTYYRLQLTDQKTDNPDQRIAEDLSSFVTLTIGIVVRMITSTAMLVTFSIILWGLSSRVENVTVGDFTFSLPDGYLFYLALIYAVCGTVITFIIGKPLALLHFRQQRFEADYRYSLIRLRENAEAVALYKGEKEESTRLNSYFGDVVKNYIYLINRTKSLEFFTFGCDQLAVIFPILVASPLYFAKIITIGSLMQINSAFSRVYSSLSVIMSLFPELATWKAVIDRLALFEKSMKKSLQLSKPDVRYEAESVRIDNLSITKPNGTALISNLNLQLKNGDRLLIKGPSGVGKSTLLRAVAGIWPYSSGSVTLPESKKVLFLSQKPYMPMGTLAQTICYPSAEFSDENYLASLLEKVGLEHLVPHLNTEDQWGLVLSLGEQQRIAFLRAIINRPDVIFMDEVTSAMDEPNESKLYAMLKDELKDSIMISVGHRSTLENMHNRILDFTDKNPSLK</sequence>
<dbReference type="GO" id="GO:0016887">
    <property type="term" value="F:ATP hydrolysis activity"/>
    <property type="evidence" value="ECO:0007669"/>
    <property type="project" value="InterPro"/>
</dbReference>
<dbReference type="Proteomes" id="UP000243745">
    <property type="component" value="Unassembled WGS sequence"/>
</dbReference>
<dbReference type="InterPro" id="IPR003439">
    <property type="entry name" value="ABC_transporter-like_ATP-bd"/>
</dbReference>
<dbReference type="Gene3D" id="3.40.50.300">
    <property type="entry name" value="P-loop containing nucleotide triphosphate hydrolases"/>
    <property type="match status" value="1"/>
</dbReference>
<dbReference type="OrthoDB" id="9802264at2"/>
<dbReference type="SUPFAM" id="SSF90123">
    <property type="entry name" value="ABC transporter transmembrane region"/>
    <property type="match status" value="1"/>
</dbReference>
<keyword evidence="3 8" id="KW-0812">Transmembrane</keyword>
<gene>
    <name evidence="11" type="ORF">SAMN02910344_00661</name>
</gene>
<feature type="domain" description="ABC transporter" evidence="9">
    <location>
        <begin position="396"/>
        <end position="595"/>
    </location>
</feature>